<keyword evidence="1" id="KW-0472">Membrane</keyword>
<protein>
    <submittedName>
        <fullName evidence="2">Uncharacterized protein</fullName>
    </submittedName>
</protein>
<sequence length="64" mass="7546">MMNRVFHLCTAPFYYLDGFLCTLFQSAHYLALPAIVYSLSSLSKRCRWILGRIWLRVGKYIRQG</sequence>
<dbReference type="EMBL" id="GBXM01069552">
    <property type="protein sequence ID" value="JAH39025.1"/>
    <property type="molecule type" value="Transcribed_RNA"/>
</dbReference>
<evidence type="ECO:0000256" key="1">
    <source>
        <dbReference type="SAM" id="Phobius"/>
    </source>
</evidence>
<accession>A0A0E9SEB7</accession>
<reference evidence="2" key="1">
    <citation type="submission" date="2014-11" db="EMBL/GenBank/DDBJ databases">
        <authorList>
            <person name="Amaro Gonzalez C."/>
        </authorList>
    </citation>
    <scope>NUCLEOTIDE SEQUENCE</scope>
</reference>
<reference evidence="2" key="2">
    <citation type="journal article" date="2015" name="Fish Shellfish Immunol.">
        <title>Early steps in the European eel (Anguilla anguilla)-Vibrio vulnificus interaction in the gills: Role of the RtxA13 toxin.</title>
        <authorList>
            <person name="Callol A."/>
            <person name="Pajuelo D."/>
            <person name="Ebbesson L."/>
            <person name="Teles M."/>
            <person name="MacKenzie S."/>
            <person name="Amaro C."/>
        </authorList>
    </citation>
    <scope>NUCLEOTIDE SEQUENCE</scope>
</reference>
<keyword evidence="1" id="KW-1133">Transmembrane helix</keyword>
<evidence type="ECO:0000313" key="2">
    <source>
        <dbReference type="EMBL" id="JAH39025.1"/>
    </source>
</evidence>
<feature type="transmembrane region" description="Helical" evidence="1">
    <location>
        <begin position="12"/>
        <end position="37"/>
    </location>
</feature>
<keyword evidence="1" id="KW-0812">Transmembrane</keyword>
<proteinExistence type="predicted"/>
<organism evidence="2">
    <name type="scientific">Anguilla anguilla</name>
    <name type="common">European freshwater eel</name>
    <name type="synonym">Muraena anguilla</name>
    <dbReference type="NCBI Taxonomy" id="7936"/>
    <lineage>
        <taxon>Eukaryota</taxon>
        <taxon>Metazoa</taxon>
        <taxon>Chordata</taxon>
        <taxon>Craniata</taxon>
        <taxon>Vertebrata</taxon>
        <taxon>Euteleostomi</taxon>
        <taxon>Actinopterygii</taxon>
        <taxon>Neopterygii</taxon>
        <taxon>Teleostei</taxon>
        <taxon>Anguilliformes</taxon>
        <taxon>Anguillidae</taxon>
        <taxon>Anguilla</taxon>
    </lineage>
</organism>
<dbReference type="AlphaFoldDB" id="A0A0E9SEB7"/>
<name>A0A0E9SEB7_ANGAN</name>